<dbReference type="KEGG" id="hdi:HDIA_4381"/>
<dbReference type="RefSeq" id="WP_099558108.1">
    <property type="nucleotide sequence ID" value="NZ_LT960614.1"/>
</dbReference>
<evidence type="ECO:0000256" key="1">
    <source>
        <dbReference type="ARBA" id="ARBA00005495"/>
    </source>
</evidence>
<organism evidence="6 7">
    <name type="scientific">Hartmannibacter diazotrophicus</name>
    <dbReference type="NCBI Taxonomy" id="1482074"/>
    <lineage>
        <taxon>Bacteria</taxon>
        <taxon>Pseudomonadati</taxon>
        <taxon>Pseudomonadota</taxon>
        <taxon>Alphaproteobacteria</taxon>
        <taxon>Hyphomicrobiales</taxon>
        <taxon>Pleomorphomonadaceae</taxon>
        <taxon>Hartmannibacter</taxon>
    </lineage>
</organism>
<dbReference type="InterPro" id="IPR011057">
    <property type="entry name" value="Mss4-like_sf"/>
</dbReference>
<dbReference type="AlphaFoldDB" id="A0A2C9DC61"/>
<name>A0A2C9DC61_9HYPH</name>
<feature type="domain" description="CENP-V/GFA" evidence="5">
    <location>
        <begin position="5"/>
        <end position="134"/>
    </location>
</feature>
<dbReference type="OrthoDB" id="9807246at2"/>
<dbReference type="PANTHER" id="PTHR33337">
    <property type="entry name" value="GFA DOMAIN-CONTAINING PROTEIN"/>
    <property type="match status" value="1"/>
</dbReference>
<keyword evidence="7" id="KW-1185">Reference proteome</keyword>
<accession>A0A2C9DC61</accession>
<dbReference type="PROSITE" id="PS51891">
    <property type="entry name" value="CENP_V_GFA"/>
    <property type="match status" value="1"/>
</dbReference>
<evidence type="ECO:0000256" key="2">
    <source>
        <dbReference type="ARBA" id="ARBA00022723"/>
    </source>
</evidence>
<proteinExistence type="inferred from homology"/>
<comment type="similarity">
    <text evidence="1">Belongs to the Gfa family.</text>
</comment>
<dbReference type="EMBL" id="LT960614">
    <property type="protein sequence ID" value="SON57922.1"/>
    <property type="molecule type" value="Genomic_DNA"/>
</dbReference>
<dbReference type="SUPFAM" id="SSF51316">
    <property type="entry name" value="Mss4-like"/>
    <property type="match status" value="1"/>
</dbReference>
<keyword evidence="4" id="KW-0456">Lyase</keyword>
<evidence type="ECO:0000256" key="3">
    <source>
        <dbReference type="ARBA" id="ARBA00022833"/>
    </source>
</evidence>
<dbReference type="InterPro" id="IPR006913">
    <property type="entry name" value="CENP-V/GFA"/>
</dbReference>
<sequence>MTMTLKGSCHCGAVRFSVESHTPYPYQRCYCSICRKTGGGGGYAINIMGVAETLKVEDENALGVLHAKIYADDGSCEVSSGQRHFCTKCGSSLWLYDDSWPDLVHPMASAIDTDLPAAPESVHLMLKYKASWVDVQRGPKDRYFDGYPAQSIEDWHKNRGLWIE</sequence>
<dbReference type="GO" id="GO:0016846">
    <property type="term" value="F:carbon-sulfur lyase activity"/>
    <property type="evidence" value="ECO:0007669"/>
    <property type="project" value="InterPro"/>
</dbReference>
<reference evidence="7" key="1">
    <citation type="submission" date="2017-09" db="EMBL/GenBank/DDBJ databases">
        <title>Genome sequence of Nannocystis excedens DSM 71.</title>
        <authorList>
            <person name="Blom J."/>
        </authorList>
    </citation>
    <scope>NUCLEOTIDE SEQUENCE [LARGE SCALE GENOMIC DNA]</scope>
    <source>
        <strain evidence="7">type strain: E19</strain>
    </source>
</reference>
<dbReference type="Proteomes" id="UP000223606">
    <property type="component" value="Chromosome 1"/>
</dbReference>
<keyword evidence="3" id="KW-0862">Zinc</keyword>
<keyword evidence="2" id="KW-0479">Metal-binding</keyword>
<gene>
    <name evidence="6" type="ORF">HDIA_4381</name>
</gene>
<evidence type="ECO:0000313" key="7">
    <source>
        <dbReference type="Proteomes" id="UP000223606"/>
    </source>
</evidence>
<dbReference type="PANTHER" id="PTHR33337:SF44">
    <property type="entry name" value="DUF636 DOMAIN PROTEIN (AFU_ORTHOLOGUE AFUA_1G09754)"/>
    <property type="match status" value="1"/>
</dbReference>
<evidence type="ECO:0000259" key="5">
    <source>
        <dbReference type="PROSITE" id="PS51891"/>
    </source>
</evidence>
<protein>
    <recommendedName>
        <fullName evidence="5">CENP-V/GFA domain-containing protein</fullName>
    </recommendedName>
</protein>
<dbReference type="Pfam" id="PF04828">
    <property type="entry name" value="GFA"/>
    <property type="match status" value="1"/>
</dbReference>
<dbReference type="GO" id="GO:0046872">
    <property type="term" value="F:metal ion binding"/>
    <property type="evidence" value="ECO:0007669"/>
    <property type="project" value="UniProtKB-KW"/>
</dbReference>
<dbReference type="Gene3D" id="2.170.150.70">
    <property type="match status" value="1"/>
</dbReference>
<evidence type="ECO:0000313" key="6">
    <source>
        <dbReference type="EMBL" id="SON57922.1"/>
    </source>
</evidence>
<evidence type="ECO:0000256" key="4">
    <source>
        <dbReference type="ARBA" id="ARBA00023239"/>
    </source>
</evidence>